<evidence type="ECO:0000313" key="1">
    <source>
        <dbReference type="EMBL" id="MPD02378.1"/>
    </source>
</evidence>
<sequence length="11" mass="1187">MAHSPSSPNFL</sequence>
<dbReference type="Proteomes" id="UP000324222">
    <property type="component" value="Unassembled WGS sequence"/>
</dbReference>
<gene>
    <name evidence="1" type="ORF">E2C01_097956</name>
</gene>
<accession>A0A5B7KAX1</accession>
<organism evidence="1 2">
    <name type="scientific">Portunus trituberculatus</name>
    <name type="common">Swimming crab</name>
    <name type="synonym">Neptunus trituberculatus</name>
    <dbReference type="NCBI Taxonomy" id="210409"/>
    <lineage>
        <taxon>Eukaryota</taxon>
        <taxon>Metazoa</taxon>
        <taxon>Ecdysozoa</taxon>
        <taxon>Arthropoda</taxon>
        <taxon>Crustacea</taxon>
        <taxon>Multicrustacea</taxon>
        <taxon>Malacostraca</taxon>
        <taxon>Eumalacostraca</taxon>
        <taxon>Eucarida</taxon>
        <taxon>Decapoda</taxon>
        <taxon>Pleocyemata</taxon>
        <taxon>Brachyura</taxon>
        <taxon>Eubrachyura</taxon>
        <taxon>Portunoidea</taxon>
        <taxon>Portunidae</taxon>
        <taxon>Portuninae</taxon>
        <taxon>Portunus</taxon>
    </lineage>
</organism>
<name>A0A5B7KAX1_PORTR</name>
<keyword evidence="2" id="KW-1185">Reference proteome</keyword>
<evidence type="ECO:0000313" key="2">
    <source>
        <dbReference type="Proteomes" id="UP000324222"/>
    </source>
</evidence>
<comment type="caution">
    <text evidence="1">The sequence shown here is derived from an EMBL/GenBank/DDBJ whole genome shotgun (WGS) entry which is preliminary data.</text>
</comment>
<reference evidence="1 2" key="1">
    <citation type="submission" date="2019-05" db="EMBL/GenBank/DDBJ databases">
        <title>Another draft genome of Portunus trituberculatus and its Hox gene families provides insights of decapod evolution.</title>
        <authorList>
            <person name="Jeong J.-H."/>
            <person name="Song I."/>
            <person name="Kim S."/>
            <person name="Choi T."/>
            <person name="Kim D."/>
            <person name="Ryu S."/>
            <person name="Kim W."/>
        </authorList>
    </citation>
    <scope>NUCLEOTIDE SEQUENCE [LARGE SCALE GENOMIC DNA]</scope>
    <source>
        <tissue evidence="1">Muscle</tissue>
    </source>
</reference>
<proteinExistence type="predicted"/>
<dbReference type="EMBL" id="VSRR010131142">
    <property type="protein sequence ID" value="MPD02378.1"/>
    <property type="molecule type" value="Genomic_DNA"/>
</dbReference>
<protein>
    <submittedName>
        <fullName evidence="1">Uncharacterized protein</fullName>
    </submittedName>
</protein>